<keyword evidence="2" id="KW-1185">Reference proteome</keyword>
<name>A0ABS9AYX3_9GAMM</name>
<dbReference type="NCBIfam" id="TIGR02532">
    <property type="entry name" value="IV_pilin_GFxxxE"/>
    <property type="match status" value="1"/>
</dbReference>
<dbReference type="InterPro" id="IPR012902">
    <property type="entry name" value="N_methyl_site"/>
</dbReference>
<dbReference type="InterPro" id="IPR013362">
    <property type="entry name" value="Pilus_4_PilV"/>
</dbReference>
<evidence type="ECO:0000313" key="1">
    <source>
        <dbReference type="EMBL" id="MCE8027004.1"/>
    </source>
</evidence>
<evidence type="ECO:0000313" key="2">
    <source>
        <dbReference type="Proteomes" id="UP001320272"/>
    </source>
</evidence>
<sequence>MRHRQKGFTLIEALIALLVLSVGLLGVAAMQLKALQSAHAGHQRALVSLIAIDAQERTWALMSQHSTKSCSVDAESEWLSYWDSIFDFSYSLEESTSNPCEYEAQVVWTDQRLIEEGANTFRYTFRLPSL</sequence>
<dbReference type="EMBL" id="JABFTV010000021">
    <property type="protein sequence ID" value="MCE8027004.1"/>
    <property type="molecule type" value="Genomic_DNA"/>
</dbReference>
<protein>
    <submittedName>
        <fullName evidence="1">Type IV pilus modification protein PilV</fullName>
    </submittedName>
</protein>
<organism evidence="1 2">
    <name type="scientific">Billgrantia aerodenitrificans</name>
    <dbReference type="NCBI Taxonomy" id="2733483"/>
    <lineage>
        <taxon>Bacteria</taxon>
        <taxon>Pseudomonadati</taxon>
        <taxon>Pseudomonadota</taxon>
        <taxon>Gammaproteobacteria</taxon>
        <taxon>Oceanospirillales</taxon>
        <taxon>Halomonadaceae</taxon>
        <taxon>Billgrantia</taxon>
    </lineage>
</organism>
<dbReference type="Pfam" id="PF07963">
    <property type="entry name" value="N_methyl"/>
    <property type="match status" value="1"/>
</dbReference>
<dbReference type="Proteomes" id="UP001320272">
    <property type="component" value="Unassembled WGS sequence"/>
</dbReference>
<dbReference type="PROSITE" id="PS00409">
    <property type="entry name" value="PROKAR_NTER_METHYL"/>
    <property type="match status" value="1"/>
</dbReference>
<comment type="caution">
    <text evidence="1">The sequence shown here is derived from an EMBL/GenBank/DDBJ whole genome shotgun (WGS) entry which is preliminary data.</text>
</comment>
<accession>A0ABS9AYX3</accession>
<dbReference type="RefSeq" id="WP_234255705.1">
    <property type="nucleotide sequence ID" value="NZ_JABFTV010000021.1"/>
</dbReference>
<gene>
    <name evidence="1" type="primary">pilV</name>
    <name evidence="1" type="ORF">HOP59_23025</name>
</gene>
<dbReference type="NCBIfam" id="TIGR02523">
    <property type="entry name" value="type_IV_pilV"/>
    <property type="match status" value="1"/>
</dbReference>
<reference evidence="1 2" key="1">
    <citation type="journal article" date="2021" name="Front. Microbiol.">
        <title>Aerobic Denitrification and Heterotrophic Sulfur Oxidation in the Genus Halomonas Revealed by Six Novel Species Characterizations and Genome-Based Analysis.</title>
        <authorList>
            <person name="Wang L."/>
            <person name="Shao Z."/>
        </authorList>
    </citation>
    <scope>NUCLEOTIDE SEQUENCE [LARGE SCALE GENOMIC DNA]</scope>
    <source>
        <strain evidence="1 2">MCCC 1A11058</strain>
    </source>
</reference>
<proteinExistence type="predicted"/>